<feature type="compositionally biased region" description="Gly residues" evidence="1">
    <location>
        <begin position="25"/>
        <end position="34"/>
    </location>
</feature>
<evidence type="ECO:0000313" key="4">
    <source>
        <dbReference type="EMBL" id="MVA74921.1"/>
    </source>
</evidence>
<evidence type="ECO:0000313" key="5">
    <source>
        <dbReference type="Proteomes" id="UP000435304"/>
    </source>
</evidence>
<feature type="domain" description="DUF3566" evidence="3">
    <location>
        <begin position="173"/>
        <end position="292"/>
    </location>
</feature>
<keyword evidence="2" id="KW-0472">Membrane</keyword>
<feature type="compositionally biased region" description="Low complexity" evidence="1">
    <location>
        <begin position="35"/>
        <end position="51"/>
    </location>
</feature>
<comment type="caution">
    <text evidence="4">The sequence shown here is derived from an EMBL/GenBank/DDBJ whole genome shotgun (WGS) entry which is preliminary data.</text>
</comment>
<feature type="compositionally biased region" description="Low complexity" evidence="1">
    <location>
        <begin position="97"/>
        <end position="121"/>
    </location>
</feature>
<evidence type="ECO:0000259" key="3">
    <source>
        <dbReference type="Pfam" id="PF12089"/>
    </source>
</evidence>
<protein>
    <submittedName>
        <fullName evidence="4">DUF3566 domain-containing protein</fullName>
    </submittedName>
</protein>
<keyword evidence="5" id="KW-1185">Reference proteome</keyword>
<dbReference type="InterPro" id="IPR021949">
    <property type="entry name" value="DUF3566_TM"/>
</dbReference>
<feature type="compositionally biased region" description="Polar residues" evidence="1">
    <location>
        <begin position="123"/>
        <end position="132"/>
    </location>
</feature>
<accession>A0A6A9UQG8</accession>
<feature type="compositionally biased region" description="Polar residues" evidence="1">
    <location>
        <begin position="141"/>
        <end position="158"/>
    </location>
</feature>
<dbReference type="Pfam" id="PF12089">
    <property type="entry name" value="DUF3566"/>
    <property type="match status" value="1"/>
</dbReference>
<reference evidence="4 5" key="1">
    <citation type="submission" date="2019-12" db="EMBL/GenBank/DDBJ databases">
        <title>Auraticoccus cholistani sp. nov., an actinomycete isolated from soil of Cholistan desert.</title>
        <authorList>
            <person name="Cheema M.T."/>
        </authorList>
    </citation>
    <scope>NUCLEOTIDE SEQUENCE [LARGE SCALE GENOMIC DNA]</scope>
    <source>
        <strain evidence="4 5">F435</strain>
    </source>
</reference>
<feature type="transmembrane region" description="Helical" evidence="2">
    <location>
        <begin position="191"/>
        <end position="213"/>
    </location>
</feature>
<dbReference type="AlphaFoldDB" id="A0A6A9UQG8"/>
<keyword evidence="2" id="KW-0812">Transmembrane</keyword>
<organism evidence="4 5">
    <name type="scientific">Auraticoccus cholistanensis</name>
    <dbReference type="NCBI Taxonomy" id="2656650"/>
    <lineage>
        <taxon>Bacteria</taxon>
        <taxon>Bacillati</taxon>
        <taxon>Actinomycetota</taxon>
        <taxon>Actinomycetes</taxon>
        <taxon>Propionibacteriales</taxon>
        <taxon>Propionibacteriaceae</taxon>
        <taxon>Auraticoccus</taxon>
    </lineage>
</organism>
<proteinExistence type="predicted"/>
<feature type="region of interest" description="Disordered" evidence="1">
    <location>
        <begin position="1"/>
        <end position="173"/>
    </location>
</feature>
<evidence type="ECO:0000256" key="1">
    <source>
        <dbReference type="SAM" id="MobiDB-lite"/>
    </source>
</evidence>
<feature type="transmembrane region" description="Helical" evidence="2">
    <location>
        <begin position="250"/>
        <end position="276"/>
    </location>
</feature>
<gene>
    <name evidence="4" type="ORF">GC722_02595</name>
</gene>
<name>A0A6A9UQG8_9ACTN</name>
<dbReference type="Proteomes" id="UP000435304">
    <property type="component" value="Unassembled WGS sequence"/>
</dbReference>
<dbReference type="EMBL" id="WPCU01000004">
    <property type="protein sequence ID" value="MVA74921.1"/>
    <property type="molecule type" value="Genomic_DNA"/>
</dbReference>
<evidence type="ECO:0000256" key="2">
    <source>
        <dbReference type="SAM" id="Phobius"/>
    </source>
</evidence>
<keyword evidence="2" id="KW-1133">Transmembrane helix</keyword>
<dbReference type="RefSeq" id="WP_156607758.1">
    <property type="nucleotide sequence ID" value="NZ_WPCU01000004.1"/>
</dbReference>
<sequence length="295" mass="30327">MSDRTKVTDGTAEDAPTRADRVMGRAGGTSGQGGSAAPQRPAAVPAAEAAPTSQPGRPTDGWARTAPGAKPGSDDDTPTRVNPAVPPLTSPGGRGEAGAPARPAQRARQEPAQGGQPAAPATSGDTDTTRTLVGSGALGAVTSSMERPTATSTQTPATGETRPAARSASRRQRRARLRLSRIDPWSVMKTSFLFSIALGIAGWVAVAFVWWVIQTSGLFGYINTIVADMLSAPGDADPFRLEAYVNGSRVLGLTALLGVIDVLLMTALCTVASFLYNLSATMLGGLQVTLAETDD</sequence>